<sequence>MTTQSSATAPLPLARVALPWVTTVARLVLAGVLIVAGWSKMGAPALSIQAVKAYELLPEAVAEIVGYVLPILEIVIGLLLVIGLLTRMAAIATAVLMLAFVIGIASAWARGLNIDCGCFGGGGALPPGQKANYLPEILRDVGFLALAAWVAVKPPGRFALDTALGLAPAADGDQSPYRDDSDADDDPEADEERNREKDD</sequence>
<keyword evidence="9" id="KW-1185">Reference proteome</keyword>
<comment type="caution">
    <text evidence="8">The sequence shown here is derived from an EMBL/GenBank/DDBJ whole genome shotgun (WGS) entry which is preliminary data.</text>
</comment>
<evidence type="ECO:0000256" key="1">
    <source>
        <dbReference type="ARBA" id="ARBA00004141"/>
    </source>
</evidence>
<evidence type="ECO:0000256" key="3">
    <source>
        <dbReference type="ARBA" id="ARBA00022989"/>
    </source>
</evidence>
<gene>
    <name evidence="8" type="ORF">FHX40_2699</name>
</gene>
<evidence type="ECO:0000256" key="4">
    <source>
        <dbReference type="ARBA" id="ARBA00023136"/>
    </source>
</evidence>
<feature type="region of interest" description="Disordered" evidence="5">
    <location>
        <begin position="168"/>
        <end position="199"/>
    </location>
</feature>
<evidence type="ECO:0000256" key="6">
    <source>
        <dbReference type="SAM" id="Phobius"/>
    </source>
</evidence>
<evidence type="ECO:0000256" key="5">
    <source>
        <dbReference type="SAM" id="MobiDB-lite"/>
    </source>
</evidence>
<reference evidence="8 9" key="1">
    <citation type="submission" date="2019-06" db="EMBL/GenBank/DDBJ databases">
        <title>Sequencing the genomes of 1000 actinobacteria strains.</title>
        <authorList>
            <person name="Klenk H.-P."/>
        </authorList>
    </citation>
    <scope>NUCLEOTIDE SEQUENCE [LARGE SCALE GENOMIC DNA]</scope>
    <source>
        <strain evidence="8 9">DSM 43186</strain>
    </source>
</reference>
<dbReference type="EMBL" id="VFPQ01000001">
    <property type="protein sequence ID" value="TQM75975.1"/>
    <property type="molecule type" value="Genomic_DNA"/>
</dbReference>
<evidence type="ECO:0000313" key="9">
    <source>
        <dbReference type="Proteomes" id="UP000319213"/>
    </source>
</evidence>
<dbReference type="Proteomes" id="UP000319213">
    <property type="component" value="Unassembled WGS sequence"/>
</dbReference>
<dbReference type="InterPro" id="IPR009908">
    <property type="entry name" value="Methylamine_util_MauE"/>
</dbReference>
<dbReference type="UniPathway" id="UPA00895"/>
<evidence type="ECO:0000256" key="2">
    <source>
        <dbReference type="ARBA" id="ARBA00022692"/>
    </source>
</evidence>
<dbReference type="GO" id="GO:0005886">
    <property type="term" value="C:plasma membrane"/>
    <property type="evidence" value="ECO:0007669"/>
    <property type="project" value="TreeGrafter"/>
</dbReference>
<dbReference type="GO" id="GO:0030416">
    <property type="term" value="P:methylamine metabolic process"/>
    <property type="evidence" value="ECO:0007669"/>
    <property type="project" value="InterPro"/>
</dbReference>
<proteinExistence type="predicted"/>
<dbReference type="InterPro" id="IPR051907">
    <property type="entry name" value="DoxX-like_oxidoreductase"/>
</dbReference>
<keyword evidence="2 6" id="KW-0812">Transmembrane</keyword>
<evidence type="ECO:0000259" key="7">
    <source>
        <dbReference type="Pfam" id="PF07291"/>
    </source>
</evidence>
<dbReference type="PANTHER" id="PTHR33452:SF1">
    <property type="entry name" value="INNER MEMBRANE PROTEIN YPHA-RELATED"/>
    <property type="match status" value="1"/>
</dbReference>
<keyword evidence="4 6" id="KW-0472">Membrane</keyword>
<name>A0A543IZH5_9ACTN</name>
<feature type="transmembrane region" description="Helical" evidence="6">
    <location>
        <begin position="60"/>
        <end position="82"/>
    </location>
</feature>
<comment type="subcellular location">
    <subcellularLocation>
        <location evidence="1">Membrane</location>
        <topology evidence="1">Multi-pass membrane protein</topology>
    </subcellularLocation>
</comment>
<feature type="compositionally biased region" description="Acidic residues" evidence="5">
    <location>
        <begin position="181"/>
        <end position="191"/>
    </location>
</feature>
<feature type="transmembrane region" description="Helical" evidence="6">
    <location>
        <begin position="88"/>
        <end position="109"/>
    </location>
</feature>
<dbReference type="PANTHER" id="PTHR33452">
    <property type="entry name" value="OXIDOREDUCTASE CATD-RELATED"/>
    <property type="match status" value="1"/>
</dbReference>
<evidence type="ECO:0000313" key="8">
    <source>
        <dbReference type="EMBL" id="TQM75975.1"/>
    </source>
</evidence>
<dbReference type="Pfam" id="PF07291">
    <property type="entry name" value="MauE"/>
    <property type="match status" value="1"/>
</dbReference>
<organism evidence="8 9">
    <name type="scientific">Thermopolyspora flexuosa</name>
    <dbReference type="NCBI Taxonomy" id="103836"/>
    <lineage>
        <taxon>Bacteria</taxon>
        <taxon>Bacillati</taxon>
        <taxon>Actinomycetota</taxon>
        <taxon>Actinomycetes</taxon>
        <taxon>Streptosporangiales</taxon>
        <taxon>Streptosporangiaceae</taxon>
        <taxon>Thermopolyspora</taxon>
    </lineage>
</organism>
<keyword evidence="3 6" id="KW-1133">Transmembrane helix</keyword>
<feature type="domain" description="Methylamine utilisation protein MauE" evidence="7">
    <location>
        <begin position="19"/>
        <end position="151"/>
    </location>
</feature>
<protein>
    <submittedName>
        <fullName evidence="8">Putative membrane protein YphA (DoxX/SURF4 family)</fullName>
    </submittedName>
</protein>
<feature type="transmembrane region" description="Helical" evidence="6">
    <location>
        <begin position="20"/>
        <end position="39"/>
    </location>
</feature>
<accession>A0A543IZH5</accession>
<dbReference type="AlphaFoldDB" id="A0A543IZH5"/>